<evidence type="ECO:0000256" key="1">
    <source>
        <dbReference type="SAM" id="MobiDB-lite"/>
    </source>
</evidence>
<dbReference type="PANTHER" id="PTHR21523:SF46">
    <property type="entry name" value="MLT-TEN (MLT-10) RELATED"/>
    <property type="match status" value="1"/>
</dbReference>
<comment type="caution">
    <text evidence="3">The sequence shown here is derived from an EMBL/GenBank/DDBJ whole genome shotgun (WGS) entry which is preliminary data.</text>
</comment>
<reference evidence="3" key="1">
    <citation type="submission" date="2022-01" db="EMBL/GenBank/DDBJ databases">
        <title>Genome Sequence Resource for Two Populations of Ditylenchus destructor, the Migratory Endoparasitic Phytonematode.</title>
        <authorList>
            <person name="Zhang H."/>
            <person name="Lin R."/>
            <person name="Xie B."/>
        </authorList>
    </citation>
    <scope>NUCLEOTIDE SEQUENCE</scope>
    <source>
        <strain evidence="3">BazhouSP</strain>
    </source>
</reference>
<organism evidence="3 4">
    <name type="scientific">Ditylenchus destructor</name>
    <dbReference type="NCBI Taxonomy" id="166010"/>
    <lineage>
        <taxon>Eukaryota</taxon>
        <taxon>Metazoa</taxon>
        <taxon>Ecdysozoa</taxon>
        <taxon>Nematoda</taxon>
        <taxon>Chromadorea</taxon>
        <taxon>Rhabditida</taxon>
        <taxon>Tylenchina</taxon>
        <taxon>Tylenchomorpha</taxon>
        <taxon>Sphaerularioidea</taxon>
        <taxon>Anguinidae</taxon>
        <taxon>Anguininae</taxon>
        <taxon>Ditylenchus</taxon>
    </lineage>
</organism>
<dbReference type="PANTHER" id="PTHR21523">
    <property type="match status" value="1"/>
</dbReference>
<feature type="domain" description="F-box" evidence="2">
    <location>
        <begin position="1"/>
        <end position="43"/>
    </location>
</feature>
<name>A0AAD4MNV1_9BILA</name>
<dbReference type="EMBL" id="JAKKPZ010000178">
    <property type="protein sequence ID" value="KAI1699466.1"/>
    <property type="molecule type" value="Genomic_DNA"/>
</dbReference>
<feature type="region of interest" description="Disordered" evidence="1">
    <location>
        <begin position="55"/>
        <end position="86"/>
    </location>
</feature>
<evidence type="ECO:0000259" key="2">
    <source>
        <dbReference type="PROSITE" id="PS50181"/>
    </source>
</evidence>
<sequence>MSLPEDILLSVFKYLSRYNLDAVEICCRPYRSTVQKNQGRLPLRTITDIEYSASNGATLKGQGSDDDESGDNTDEKSESEPYLSVTGNDVSHSFHLHTELERGINCLSYSFVGEFNTFGMHCEPVLSHAILTSPGLVIGSLIIADYRFHPGDSQTIETLLSGCKIQGLDIIQSVIPGSQINDHFLQHIGRAGTNRVQLYDINEGTYELSEDGILDYCFFIDNGSKRTLILTDVSITPPFLGKCIEASKKSPVTSNVELYIAKISEKMIIPNEYEKFATLKTKNLGFLGLTNPELDLEDIKEGMRLKIVTQSKLTASRSGRGDSMTLAFVMNDPKSAEKKLEKMDRLKLNEPQLKELNNMHRIWYLQAVNSLLGAMGKETYSRMNAAQRRSFIKCLEGITEELDIRKGAQCLVAAWDNKLSLKVTVPSKQFEKVGGDQSIAKVNINSEPKDQESFVTAPASRRLKWLQRKRLKRDMLHFPGHYKQSTAEEKIVSSKSMANVPEIKSRFQPPTTPTATIASMFSNWMHVFNKNGARNKGNSYYQKLKELNKLIGSEPEDEKRPSQPLSMLDIVLDGDPKSSRNRKKRARKENFSFLNIFNRLIPPKLRDKFGGILRALDSAYKDESEVPNWSVLSPKFGSVFKKKTRPTNSGNFLSPNLFPLYSDNSSSSILPVPDMLKAAGVTNEEDQNAMLELILQASGAGSIVNKALQVFKNDSGEVLSDILTTSQRIDKQFIDIENSLNHRQRREMAERKYTLLNEKQLEKVYGLYNTTQHSQKFPFDLKAYGKLDEVGRKRALMHAIRRLAAGNVEKKRHRGRKRPKRQEEEEAITGLAFGVPTGETVEVFEDITLSPFSFAPTITHAIILGPVTFSPSIFSPYILGPSVLSPVTFSPGVGNPLILSPYVLEPYVMSPEIFAVGILSPYVIAPNVLNPFVMSPIILSPHVLSPDVLSPTLLSGAILSPFVFSPAIFTESALALDVLSPSMFSRKRRK</sequence>
<dbReference type="Pfam" id="PF04870">
    <property type="entry name" value="Moulting_cycle"/>
    <property type="match status" value="1"/>
</dbReference>
<proteinExistence type="predicted"/>
<dbReference type="AlphaFoldDB" id="A0AAD4MNV1"/>
<dbReference type="InterPro" id="IPR006954">
    <property type="entry name" value="Mlt-10-like"/>
</dbReference>
<evidence type="ECO:0000313" key="3">
    <source>
        <dbReference type="EMBL" id="KAI1699466.1"/>
    </source>
</evidence>
<dbReference type="InterPro" id="IPR001810">
    <property type="entry name" value="F-box_dom"/>
</dbReference>
<dbReference type="Proteomes" id="UP001201812">
    <property type="component" value="Unassembled WGS sequence"/>
</dbReference>
<evidence type="ECO:0000313" key="4">
    <source>
        <dbReference type="Proteomes" id="UP001201812"/>
    </source>
</evidence>
<gene>
    <name evidence="3" type="ORF">DdX_17294</name>
</gene>
<dbReference type="PROSITE" id="PS50181">
    <property type="entry name" value="FBOX"/>
    <property type="match status" value="1"/>
</dbReference>
<feature type="region of interest" description="Disordered" evidence="1">
    <location>
        <begin position="552"/>
        <end position="586"/>
    </location>
</feature>
<protein>
    <submittedName>
        <fullName evidence="3">Moulting cycle domain-containing protein</fullName>
    </submittedName>
</protein>
<accession>A0AAD4MNV1</accession>
<keyword evidence="4" id="KW-1185">Reference proteome</keyword>